<name>A0ABS2P6C4_9BACL</name>
<protein>
    <submittedName>
        <fullName evidence="1">Uncharacterized protein</fullName>
    </submittedName>
</protein>
<proteinExistence type="predicted"/>
<dbReference type="PROSITE" id="PS51257">
    <property type="entry name" value="PROKAR_LIPOPROTEIN"/>
    <property type="match status" value="1"/>
</dbReference>
<gene>
    <name evidence="1" type="ORF">JOD17_000045</name>
</gene>
<dbReference type="Proteomes" id="UP000741863">
    <property type="component" value="Unassembled WGS sequence"/>
</dbReference>
<dbReference type="RefSeq" id="WP_204695116.1">
    <property type="nucleotide sequence ID" value="NZ_JAFBEC010000001.1"/>
</dbReference>
<sequence length="130" mass="15124">MFYKTISLFVIVTFVIACSSTHHKDEELPIVQGHGSSSTWEAELITDHETSDERTYTMEIRFKEDTDRLMGYEIEMNGWLQSSSPGNNPTPKAHRYHDIELEDSYQFYIAWQDDDGNEHLEDFVVAVEEV</sequence>
<organism evidence="1 2">
    <name type="scientific">Geomicrobium sediminis</name>
    <dbReference type="NCBI Taxonomy" id="1347788"/>
    <lineage>
        <taxon>Bacteria</taxon>
        <taxon>Bacillati</taxon>
        <taxon>Bacillota</taxon>
        <taxon>Bacilli</taxon>
        <taxon>Bacillales</taxon>
        <taxon>Geomicrobium</taxon>
    </lineage>
</organism>
<dbReference type="EMBL" id="JAFBEC010000001">
    <property type="protein sequence ID" value="MBM7630954.1"/>
    <property type="molecule type" value="Genomic_DNA"/>
</dbReference>
<reference evidence="1 2" key="1">
    <citation type="submission" date="2021-01" db="EMBL/GenBank/DDBJ databases">
        <title>Genomic Encyclopedia of Type Strains, Phase IV (KMG-IV): sequencing the most valuable type-strain genomes for metagenomic binning, comparative biology and taxonomic classification.</title>
        <authorList>
            <person name="Goeker M."/>
        </authorList>
    </citation>
    <scope>NUCLEOTIDE SEQUENCE [LARGE SCALE GENOMIC DNA]</scope>
    <source>
        <strain evidence="1 2">DSM 25540</strain>
    </source>
</reference>
<evidence type="ECO:0000313" key="2">
    <source>
        <dbReference type="Proteomes" id="UP000741863"/>
    </source>
</evidence>
<keyword evidence="2" id="KW-1185">Reference proteome</keyword>
<comment type="caution">
    <text evidence="1">The sequence shown here is derived from an EMBL/GenBank/DDBJ whole genome shotgun (WGS) entry which is preliminary data.</text>
</comment>
<accession>A0ABS2P6C4</accession>
<evidence type="ECO:0000313" key="1">
    <source>
        <dbReference type="EMBL" id="MBM7630954.1"/>
    </source>
</evidence>